<evidence type="ECO:0000256" key="1">
    <source>
        <dbReference type="ARBA" id="ARBA00004728"/>
    </source>
</evidence>
<organism evidence="8 9">
    <name type="scientific">Calicophoron daubneyi</name>
    <name type="common">Rumen fluke</name>
    <name type="synonym">Paramphistomum daubneyi</name>
    <dbReference type="NCBI Taxonomy" id="300641"/>
    <lineage>
        <taxon>Eukaryota</taxon>
        <taxon>Metazoa</taxon>
        <taxon>Spiralia</taxon>
        <taxon>Lophotrochozoa</taxon>
        <taxon>Platyhelminthes</taxon>
        <taxon>Trematoda</taxon>
        <taxon>Digenea</taxon>
        <taxon>Plagiorchiida</taxon>
        <taxon>Pronocephalata</taxon>
        <taxon>Paramphistomoidea</taxon>
        <taxon>Paramphistomidae</taxon>
        <taxon>Calicophoron</taxon>
    </lineage>
</organism>
<comment type="pathway">
    <text evidence="1">Phospholipid metabolism; CDP-diacylglycerol biosynthesis; CDP-diacylglycerol from sn-glycerol 3-phosphate: step 2/3.</text>
</comment>
<keyword evidence="4 5" id="KW-0012">Acyltransferase</keyword>
<name>A0AAV2T4G6_CALDB</name>
<dbReference type="AlphaFoldDB" id="A0AAV2T4G6"/>
<evidence type="ECO:0000256" key="3">
    <source>
        <dbReference type="ARBA" id="ARBA00022679"/>
    </source>
</evidence>
<evidence type="ECO:0000256" key="2">
    <source>
        <dbReference type="ARBA" id="ARBA00008655"/>
    </source>
</evidence>
<keyword evidence="5" id="KW-0444">Lipid biosynthesis</keyword>
<dbReference type="SUPFAM" id="SSF69593">
    <property type="entry name" value="Glycerol-3-phosphate (1)-acyltransferase"/>
    <property type="match status" value="1"/>
</dbReference>
<dbReference type="InterPro" id="IPR004552">
    <property type="entry name" value="AGP_acyltrans"/>
</dbReference>
<keyword evidence="5" id="KW-1208">Phospholipid metabolism</keyword>
<dbReference type="NCBIfam" id="TIGR00530">
    <property type="entry name" value="AGP_acyltrn"/>
    <property type="match status" value="1"/>
</dbReference>
<evidence type="ECO:0000256" key="4">
    <source>
        <dbReference type="ARBA" id="ARBA00023315"/>
    </source>
</evidence>
<comment type="caution">
    <text evidence="8">The sequence shown here is derived from an EMBL/GenBank/DDBJ whole genome shotgun (WGS) entry which is preliminary data.</text>
</comment>
<accession>A0AAV2T4G6</accession>
<dbReference type="SMART" id="SM00563">
    <property type="entry name" value="PlsC"/>
    <property type="match status" value="1"/>
</dbReference>
<dbReference type="PANTHER" id="PTHR10434">
    <property type="entry name" value="1-ACYL-SN-GLYCEROL-3-PHOSPHATE ACYLTRANSFERASE"/>
    <property type="match status" value="1"/>
</dbReference>
<dbReference type="GO" id="GO:0003841">
    <property type="term" value="F:1-acylglycerol-3-phosphate O-acyltransferase activity"/>
    <property type="evidence" value="ECO:0007669"/>
    <property type="project" value="UniProtKB-UniRule"/>
</dbReference>
<keyword evidence="6" id="KW-0812">Transmembrane</keyword>
<keyword evidence="6" id="KW-1133">Transmembrane helix</keyword>
<evidence type="ECO:0000259" key="7">
    <source>
        <dbReference type="SMART" id="SM00563"/>
    </source>
</evidence>
<dbReference type="GO" id="GO:0016020">
    <property type="term" value="C:membrane"/>
    <property type="evidence" value="ECO:0007669"/>
    <property type="project" value="InterPro"/>
</dbReference>
<dbReference type="CDD" id="cd07989">
    <property type="entry name" value="LPLAT_AGPAT-like"/>
    <property type="match status" value="1"/>
</dbReference>
<keyword evidence="5" id="KW-0594">Phospholipid biosynthesis</keyword>
<gene>
    <name evidence="8" type="ORF">CDAUBV1_LOCUS3244</name>
</gene>
<dbReference type="EMBL" id="CAXLJL010000079">
    <property type="protein sequence ID" value="CAL5131057.1"/>
    <property type="molecule type" value="Genomic_DNA"/>
</dbReference>
<evidence type="ECO:0000256" key="5">
    <source>
        <dbReference type="RuleBase" id="RU361267"/>
    </source>
</evidence>
<dbReference type="Proteomes" id="UP001497525">
    <property type="component" value="Unassembled WGS sequence"/>
</dbReference>
<feature type="domain" description="Phospholipid/glycerol acyltransferase" evidence="7">
    <location>
        <begin position="91"/>
        <end position="206"/>
    </location>
</feature>
<comment type="catalytic activity">
    <reaction evidence="5">
        <text>a 1-acyl-sn-glycero-3-phosphate + an acyl-CoA = a 1,2-diacyl-sn-glycero-3-phosphate + CoA</text>
        <dbReference type="Rhea" id="RHEA:19709"/>
        <dbReference type="ChEBI" id="CHEBI:57287"/>
        <dbReference type="ChEBI" id="CHEBI:57970"/>
        <dbReference type="ChEBI" id="CHEBI:58342"/>
        <dbReference type="ChEBI" id="CHEBI:58608"/>
        <dbReference type="EC" id="2.3.1.51"/>
    </reaction>
</comment>
<comment type="domain">
    <text evidence="5">The HXXXXD motif is essential for acyltransferase activity and may constitute the binding site for the phosphate moiety of the glycerol-3-phosphate.</text>
</comment>
<protein>
    <recommendedName>
        <fullName evidence="5">1-acyl-sn-glycerol-3-phosphate acyltransferase</fullName>
        <ecNumber evidence="5">2.3.1.51</ecNumber>
    </recommendedName>
</protein>
<dbReference type="InterPro" id="IPR002123">
    <property type="entry name" value="Plipid/glycerol_acylTrfase"/>
</dbReference>
<reference evidence="8" key="1">
    <citation type="submission" date="2024-06" db="EMBL/GenBank/DDBJ databases">
        <authorList>
            <person name="Liu X."/>
            <person name="Lenzi L."/>
            <person name="Haldenby T S."/>
            <person name="Uol C."/>
        </authorList>
    </citation>
    <scope>NUCLEOTIDE SEQUENCE</scope>
</reference>
<dbReference type="Pfam" id="PF01553">
    <property type="entry name" value="Acyltransferase"/>
    <property type="match status" value="1"/>
</dbReference>
<keyword evidence="6" id="KW-0472">Membrane</keyword>
<dbReference type="GO" id="GO:0005783">
    <property type="term" value="C:endoplasmic reticulum"/>
    <property type="evidence" value="ECO:0007669"/>
    <property type="project" value="TreeGrafter"/>
</dbReference>
<proteinExistence type="inferred from homology"/>
<dbReference type="PANTHER" id="PTHR10434:SF11">
    <property type="entry name" value="1-ACYL-SN-GLYCEROL-3-PHOSPHATE ACYLTRANSFERASE"/>
    <property type="match status" value="1"/>
</dbReference>
<keyword evidence="5" id="KW-0443">Lipid metabolism</keyword>
<dbReference type="GO" id="GO:0006654">
    <property type="term" value="P:phosphatidic acid biosynthetic process"/>
    <property type="evidence" value="ECO:0007669"/>
    <property type="project" value="TreeGrafter"/>
</dbReference>
<keyword evidence="3 5" id="KW-0808">Transferase</keyword>
<dbReference type="EC" id="2.3.1.51" evidence="5"/>
<evidence type="ECO:0000313" key="9">
    <source>
        <dbReference type="Proteomes" id="UP001497525"/>
    </source>
</evidence>
<evidence type="ECO:0000256" key="6">
    <source>
        <dbReference type="SAM" id="Phobius"/>
    </source>
</evidence>
<feature type="transmembrane region" description="Helical" evidence="6">
    <location>
        <begin position="28"/>
        <end position="47"/>
    </location>
</feature>
<sequence length="271" mass="30925">MGVSVLVYALLSAVGFYAAYKHPRVKYYTKFFLFCSVISLGSLYYALEFTFRGRDFKNAWRFKKVFWLTGRIIGLNPVLRGKQHLTPDRPCIYVANHQSCIDVISLVDVWPERCTIVSKASMKFAGPVGLITWLCKLIYIDRSKHRDAISAMKKAAEEAVKEQVSVYVFPEGTRSDNTKLLPFKKGAFYLAIECQFPIQPVVISPYSSFLDHKNKRFDDASYYVQALPQISTQGLDASSVEELMNKTQQKMQDCFDSLRTIPVALQDSNYN</sequence>
<evidence type="ECO:0000313" key="8">
    <source>
        <dbReference type="EMBL" id="CAL5131057.1"/>
    </source>
</evidence>
<comment type="similarity">
    <text evidence="2 5">Belongs to the 1-acyl-sn-glycerol-3-phosphate acyltransferase family.</text>
</comment>